<dbReference type="RefSeq" id="WP_087289066.1">
    <property type="nucleotide sequence ID" value="NZ_NFJD01000004.1"/>
</dbReference>
<name>A0A1Y4DC98_9BACT</name>
<accession>A0A1Y4DC98</accession>
<dbReference type="SUPFAM" id="SSF53686">
    <property type="entry name" value="Tryptophan synthase beta subunit-like PLP-dependent enzymes"/>
    <property type="match status" value="1"/>
</dbReference>
<keyword evidence="13" id="KW-1185">Reference proteome</keyword>
<dbReference type="GO" id="GO:0003941">
    <property type="term" value="F:L-serine ammonia-lyase activity"/>
    <property type="evidence" value="ECO:0007669"/>
    <property type="project" value="TreeGrafter"/>
</dbReference>
<dbReference type="GO" id="GO:0009088">
    <property type="term" value="P:threonine biosynthetic process"/>
    <property type="evidence" value="ECO:0007669"/>
    <property type="project" value="UniProtKB-UniRule"/>
</dbReference>
<dbReference type="PANTHER" id="PTHR48078:SF6">
    <property type="entry name" value="L-THREONINE DEHYDRATASE CATABOLIC TDCB"/>
    <property type="match status" value="1"/>
</dbReference>
<dbReference type="GO" id="GO:0009097">
    <property type="term" value="P:isoleucine biosynthetic process"/>
    <property type="evidence" value="ECO:0007669"/>
    <property type="project" value="TreeGrafter"/>
</dbReference>
<evidence type="ECO:0000256" key="5">
    <source>
        <dbReference type="ARBA" id="ARBA00023239"/>
    </source>
</evidence>
<evidence type="ECO:0000256" key="4">
    <source>
        <dbReference type="ARBA" id="ARBA00022898"/>
    </source>
</evidence>
<evidence type="ECO:0000256" key="8">
    <source>
        <dbReference type="PIRNR" id="PIRNR038945"/>
    </source>
</evidence>
<comment type="catalytic activity">
    <reaction evidence="6 8">
        <text>O-phospho-L-homoserine + H2O = L-threonine + phosphate</text>
        <dbReference type="Rhea" id="RHEA:10840"/>
        <dbReference type="ChEBI" id="CHEBI:15377"/>
        <dbReference type="ChEBI" id="CHEBI:43474"/>
        <dbReference type="ChEBI" id="CHEBI:57590"/>
        <dbReference type="ChEBI" id="CHEBI:57926"/>
        <dbReference type="EC" id="4.2.3.1"/>
    </reaction>
</comment>
<dbReference type="Proteomes" id="UP000196368">
    <property type="component" value="Unassembled WGS sequence"/>
</dbReference>
<evidence type="ECO:0000256" key="10">
    <source>
        <dbReference type="PIRSR" id="PIRSR038945-2"/>
    </source>
</evidence>
<keyword evidence="5 8" id="KW-0456">Lyase</keyword>
<dbReference type="CDD" id="cd01563">
    <property type="entry name" value="Thr-synth_1"/>
    <property type="match status" value="1"/>
</dbReference>
<comment type="caution">
    <text evidence="12">The sequence shown here is derived from an EMBL/GenBank/DDBJ whole genome shotgun (WGS) entry which is preliminary data.</text>
</comment>
<comment type="function">
    <text evidence="8">Catalyzes the gamma-elimination of phosphate from L-phosphohomoserine and the beta-addition of water to produce L-threonine.</text>
</comment>
<organism evidence="12 13">
    <name type="scientific">Candidatus Avelusimicrobium gallicola</name>
    <dbReference type="NCBI Taxonomy" id="2562704"/>
    <lineage>
        <taxon>Bacteria</taxon>
        <taxon>Pseudomonadati</taxon>
        <taxon>Elusimicrobiota</taxon>
        <taxon>Elusimicrobia</taxon>
        <taxon>Elusimicrobiales</taxon>
        <taxon>Elusimicrobiaceae</taxon>
        <taxon>Candidatus Avelusimicrobium</taxon>
    </lineage>
</organism>
<evidence type="ECO:0000256" key="9">
    <source>
        <dbReference type="PIRSR" id="PIRSR038945-1"/>
    </source>
</evidence>
<dbReference type="Pfam" id="PF00291">
    <property type="entry name" value="PALP"/>
    <property type="match status" value="1"/>
</dbReference>
<comment type="similarity">
    <text evidence="2 8">Belongs to the threonine synthase family.</text>
</comment>
<dbReference type="InterPro" id="IPR036052">
    <property type="entry name" value="TrpB-like_PALP_sf"/>
</dbReference>
<evidence type="ECO:0000256" key="7">
    <source>
        <dbReference type="NCBIfam" id="TIGR00260"/>
    </source>
</evidence>
<feature type="binding site" evidence="9">
    <location>
        <position position="138"/>
    </location>
    <ligand>
        <name>pyridoxal 5'-phosphate</name>
        <dbReference type="ChEBI" id="CHEBI:597326"/>
    </ligand>
</feature>
<dbReference type="PIRSF" id="PIRSF038945">
    <property type="entry name" value="Thr_synthase"/>
    <property type="match status" value="1"/>
</dbReference>
<gene>
    <name evidence="12" type="ORF">B5F75_06230</name>
</gene>
<evidence type="ECO:0000256" key="3">
    <source>
        <dbReference type="ARBA" id="ARBA00018679"/>
    </source>
</evidence>
<evidence type="ECO:0000313" key="13">
    <source>
        <dbReference type="Proteomes" id="UP000196368"/>
    </source>
</evidence>
<feature type="domain" description="Tryptophan synthase beta chain-like PALP" evidence="11">
    <location>
        <begin position="77"/>
        <end position="375"/>
    </location>
</feature>
<proteinExistence type="inferred from homology"/>
<dbReference type="GO" id="GO:0006567">
    <property type="term" value="P:L-threonine catabolic process"/>
    <property type="evidence" value="ECO:0007669"/>
    <property type="project" value="TreeGrafter"/>
</dbReference>
<keyword evidence="8" id="KW-0791">Threonine biosynthesis</keyword>
<dbReference type="GO" id="GO:0006565">
    <property type="term" value="P:L-serine catabolic process"/>
    <property type="evidence" value="ECO:0007669"/>
    <property type="project" value="TreeGrafter"/>
</dbReference>
<protein>
    <recommendedName>
        <fullName evidence="3 7">Threonine synthase</fullName>
        <ecNumber evidence="7 8">4.2.3.1</ecNumber>
    </recommendedName>
</protein>
<dbReference type="GO" id="GO:0004795">
    <property type="term" value="F:threonine synthase activity"/>
    <property type="evidence" value="ECO:0007669"/>
    <property type="project" value="UniProtKB-UniRule"/>
</dbReference>
<sequence>MKKILNLQCINCGKEHKTSEANFVCTACGGNLEVNYDYKLISKRFSIGKLKDNREFDMWRYMDLLPINDHDKVPHVHVGWTPLYPCKDLAKELHISNLFIKDEGRNPTGSIKDRGSAVAVARALELEQEVIADASTGNASDSLACLTASMPMKTVIFAPKSVPDPKLVQLLVYGAEVIGVDGSYDEAFELCKQSVQKYGWYSRAAGFNPFTREGKKTCAFEICEQLDWEAPDKVVVAAGDGTVLAGLWKGFTDFNKLGIIERMPQMIAVQAEGSAAIAEAFNTHSEVKSVSAHTVADSIVVNYPRDAALALQALQESNGMALTVTDEEILQAIPELARKANIFAEPAGAATYAALKKLVAQGKIERDETVVLVVGGNGLKDIDSAMQVLPKVCVIPPTMAAVEQELKAKGFIK</sequence>
<dbReference type="Gene3D" id="3.40.50.1100">
    <property type="match status" value="2"/>
</dbReference>
<keyword evidence="8" id="KW-0028">Amino-acid biosynthesis</keyword>
<dbReference type="GO" id="GO:0004794">
    <property type="term" value="F:threonine deaminase activity"/>
    <property type="evidence" value="ECO:0007669"/>
    <property type="project" value="TreeGrafter"/>
</dbReference>
<evidence type="ECO:0000256" key="6">
    <source>
        <dbReference type="ARBA" id="ARBA00049144"/>
    </source>
</evidence>
<evidence type="ECO:0000256" key="2">
    <source>
        <dbReference type="ARBA" id="ARBA00005517"/>
    </source>
</evidence>
<evidence type="ECO:0000259" key="11">
    <source>
        <dbReference type="Pfam" id="PF00291"/>
    </source>
</evidence>
<dbReference type="InterPro" id="IPR050147">
    <property type="entry name" value="Ser/Thr_Dehydratase"/>
</dbReference>
<dbReference type="InterPro" id="IPR001926">
    <property type="entry name" value="TrpB-like_PALP"/>
</dbReference>
<dbReference type="InterPro" id="IPR004450">
    <property type="entry name" value="Thr_synthase-like"/>
</dbReference>
<evidence type="ECO:0000313" key="12">
    <source>
        <dbReference type="EMBL" id="OUO56212.1"/>
    </source>
</evidence>
<reference evidence="13" key="1">
    <citation type="submission" date="2017-04" db="EMBL/GenBank/DDBJ databases">
        <title>Function of individual gut microbiota members based on whole genome sequencing of pure cultures obtained from chicken caecum.</title>
        <authorList>
            <person name="Medvecky M."/>
            <person name="Cejkova D."/>
            <person name="Polansky O."/>
            <person name="Karasova D."/>
            <person name="Kubasova T."/>
            <person name="Cizek A."/>
            <person name="Rychlik I."/>
        </authorList>
    </citation>
    <scope>NUCLEOTIDE SEQUENCE [LARGE SCALE GENOMIC DNA]</scope>
    <source>
        <strain evidence="13">An273</strain>
    </source>
</reference>
<dbReference type="PANTHER" id="PTHR48078">
    <property type="entry name" value="THREONINE DEHYDRATASE, MITOCHONDRIAL-RELATED"/>
    <property type="match status" value="1"/>
</dbReference>
<dbReference type="NCBIfam" id="NF006050">
    <property type="entry name" value="PRK08197.1"/>
    <property type="match status" value="1"/>
</dbReference>
<feature type="modified residue" description="N6-(pyridoxal phosphate)lysine" evidence="10">
    <location>
        <position position="112"/>
    </location>
</feature>
<dbReference type="NCBIfam" id="TIGR00260">
    <property type="entry name" value="thrC"/>
    <property type="match status" value="1"/>
</dbReference>
<dbReference type="OrthoDB" id="9778118at2"/>
<evidence type="ECO:0000256" key="1">
    <source>
        <dbReference type="ARBA" id="ARBA00001933"/>
    </source>
</evidence>
<dbReference type="AlphaFoldDB" id="A0A1Y4DC98"/>
<comment type="pathway">
    <text evidence="8">Amino-acid biosynthesis; L-threonine biosynthesis; L-threonine from L-aspartate: step 5/5.</text>
</comment>
<dbReference type="InterPro" id="IPR026260">
    <property type="entry name" value="Thr_Synthase_bac/arc"/>
</dbReference>
<dbReference type="UniPathway" id="UPA00050">
    <property type="reaction ID" value="UER00065"/>
</dbReference>
<keyword evidence="4 8" id="KW-0663">Pyridoxal phosphate</keyword>
<dbReference type="EC" id="4.2.3.1" evidence="7 8"/>
<comment type="cofactor">
    <cofactor evidence="1 8 9">
        <name>pyridoxal 5'-phosphate</name>
        <dbReference type="ChEBI" id="CHEBI:597326"/>
    </cofactor>
</comment>
<dbReference type="EMBL" id="NFJD01000004">
    <property type="protein sequence ID" value="OUO56212.1"/>
    <property type="molecule type" value="Genomic_DNA"/>
</dbReference>